<evidence type="ECO:0000256" key="1">
    <source>
        <dbReference type="SAM" id="MobiDB-lite"/>
    </source>
</evidence>
<gene>
    <name evidence="2" type="ORF">HMPREF9439_01325</name>
</gene>
<evidence type="ECO:0000313" key="2">
    <source>
        <dbReference type="EMBL" id="EGG54834.1"/>
    </source>
</evidence>
<dbReference type="AntiFam" id="ANF00057">
    <property type="entry name" value="Translation of E. coli type CRISPR repeat"/>
</dbReference>
<reference evidence="2 3" key="1">
    <citation type="submission" date="2011-02" db="EMBL/GenBank/DDBJ databases">
        <authorList>
            <person name="Weinstock G."/>
            <person name="Sodergren E."/>
            <person name="Clifton S."/>
            <person name="Fulton L."/>
            <person name="Fulton B."/>
            <person name="Courtney L."/>
            <person name="Fronick C."/>
            <person name="Harrison M."/>
            <person name="Strong C."/>
            <person name="Farmer C."/>
            <person name="Delahaunty K."/>
            <person name="Markovic C."/>
            <person name="Hall O."/>
            <person name="Minx P."/>
            <person name="Tomlinson C."/>
            <person name="Mitreva M."/>
            <person name="Hou S."/>
            <person name="Chen J."/>
            <person name="Wollam A."/>
            <person name="Pepin K.H."/>
            <person name="Johnson M."/>
            <person name="Bhonagiri V."/>
            <person name="Zhang X."/>
            <person name="Suruliraj S."/>
            <person name="Warren W."/>
            <person name="Chinwalla A."/>
            <person name="Mardis E.R."/>
            <person name="Wilson R.K."/>
        </authorList>
    </citation>
    <scope>NUCLEOTIDE SEQUENCE [LARGE SCALE GENOMIC DNA]</scope>
    <source>
        <strain evidence="2 3">YIT 11859</strain>
    </source>
</reference>
<feature type="region of interest" description="Disordered" evidence="1">
    <location>
        <begin position="1"/>
        <end position="26"/>
    </location>
</feature>
<name>F3QK67_9BURK</name>
<proteinExistence type="predicted"/>
<sequence>MMRLIIGSVGSSPLTRGTHLPGLKQKDKDRFIPAYAGNSYRTGRNLA</sequence>
<dbReference type="HOGENOM" id="CLU_3171195_0_0_4"/>
<dbReference type="Proteomes" id="UP000005156">
    <property type="component" value="Unassembled WGS sequence"/>
</dbReference>
<dbReference type="AlphaFoldDB" id="F3QK67"/>
<organism evidence="2 3">
    <name type="scientific">Parasutterella excrementihominis YIT 11859</name>
    <dbReference type="NCBI Taxonomy" id="762966"/>
    <lineage>
        <taxon>Bacteria</taxon>
        <taxon>Pseudomonadati</taxon>
        <taxon>Pseudomonadota</taxon>
        <taxon>Betaproteobacteria</taxon>
        <taxon>Burkholderiales</taxon>
        <taxon>Sutterellaceae</taxon>
        <taxon>Parasutterella</taxon>
    </lineage>
</organism>
<dbReference type="AntiFam" id="ANF00006">
    <property type="entry name" value="Translation of CRISPR region"/>
</dbReference>
<dbReference type="EMBL" id="AFBP01000034">
    <property type="protein sequence ID" value="EGG54834.1"/>
    <property type="molecule type" value="Genomic_DNA"/>
</dbReference>
<evidence type="ECO:0000313" key="3">
    <source>
        <dbReference type="Proteomes" id="UP000005156"/>
    </source>
</evidence>
<accession>F3QK67</accession>
<protein>
    <submittedName>
        <fullName evidence="2">Uncharacterized protein</fullName>
    </submittedName>
</protein>
<comment type="caution">
    <text evidence="2">The sequence shown here is derived from an EMBL/GenBank/DDBJ whole genome shotgun (WGS) entry which is preliminary data.</text>
</comment>
<keyword evidence="3" id="KW-1185">Reference proteome</keyword>